<dbReference type="EMBL" id="UGYV01000001">
    <property type="protein sequence ID" value="SUI93572.1"/>
    <property type="molecule type" value="Genomic_DNA"/>
</dbReference>
<dbReference type="Proteomes" id="UP000255061">
    <property type="component" value="Unassembled WGS sequence"/>
</dbReference>
<proteinExistence type="predicted"/>
<evidence type="ECO:0000313" key="1">
    <source>
        <dbReference type="EMBL" id="SUI93572.1"/>
    </source>
</evidence>
<accession>A0A380B7P3</accession>
<gene>
    <name evidence="1" type="ORF">NCTC10736_03741</name>
    <name evidence="2" type="ORF">NCTC10736_04177</name>
</gene>
<evidence type="ECO:0000313" key="2">
    <source>
        <dbReference type="EMBL" id="SUJ13539.1"/>
    </source>
</evidence>
<protein>
    <submittedName>
        <fullName evidence="1">Uncharacterized protein</fullName>
    </submittedName>
</protein>
<reference evidence="1 3" key="1">
    <citation type="submission" date="2018-06" db="EMBL/GenBank/DDBJ databases">
        <authorList>
            <consortium name="Pathogen Informatics"/>
            <person name="Doyle S."/>
        </authorList>
    </citation>
    <scope>NUCLEOTIDE SEQUENCE [LARGE SCALE GENOMIC DNA]</scope>
    <source>
        <strain evidence="1 3">NCTC10736</strain>
    </source>
</reference>
<dbReference type="AlphaFoldDB" id="A0A380B7P3"/>
<dbReference type="EMBL" id="UGYV01000005">
    <property type="protein sequence ID" value="SUJ13539.1"/>
    <property type="molecule type" value="Genomic_DNA"/>
</dbReference>
<evidence type="ECO:0000313" key="3">
    <source>
        <dbReference type="Proteomes" id="UP000255061"/>
    </source>
</evidence>
<name>A0A380B7P3_9GAMM</name>
<organism evidence="1 3">
    <name type="scientific">Shewanella morhuae</name>
    <dbReference type="NCBI Taxonomy" id="365591"/>
    <lineage>
        <taxon>Bacteria</taxon>
        <taxon>Pseudomonadati</taxon>
        <taxon>Pseudomonadota</taxon>
        <taxon>Gammaproteobacteria</taxon>
        <taxon>Alteromonadales</taxon>
        <taxon>Shewanellaceae</taxon>
        <taxon>Shewanella</taxon>
    </lineage>
</organism>
<sequence length="77" mass="9114">MSKHYIHGDQSEDESSHFYCSVCDAFFPEIHFFNQNEKCCNHWTRYDDAIRMLGNSPKKHEEFGRSINAINVFTHKS</sequence>